<evidence type="ECO:0000256" key="8">
    <source>
        <dbReference type="ARBA" id="ARBA00023136"/>
    </source>
</evidence>
<proteinExistence type="inferred from homology"/>
<dbReference type="AlphaFoldDB" id="A0A8H8A0L7"/>
<feature type="repeat" description="Solcar" evidence="9">
    <location>
        <begin position="1"/>
        <end position="44"/>
    </location>
</feature>
<comment type="subcellular location">
    <subcellularLocation>
        <location evidence="1">Mitochondrion membrane</location>
        <topology evidence="1">Multi-pass membrane protein</topology>
    </subcellularLocation>
</comment>
<evidence type="ECO:0000256" key="1">
    <source>
        <dbReference type="ARBA" id="ARBA00004225"/>
    </source>
</evidence>
<dbReference type="PROSITE" id="PS50920">
    <property type="entry name" value="SOLCAR"/>
    <property type="match status" value="3"/>
</dbReference>
<dbReference type="InterPro" id="IPR018108">
    <property type="entry name" value="MCP_transmembrane"/>
</dbReference>
<dbReference type="GO" id="GO:0031966">
    <property type="term" value="C:mitochondrial membrane"/>
    <property type="evidence" value="ECO:0007669"/>
    <property type="project" value="UniProtKB-SubCell"/>
</dbReference>
<keyword evidence="4 9" id="KW-0812">Transmembrane</keyword>
<evidence type="ECO:0000256" key="3">
    <source>
        <dbReference type="ARBA" id="ARBA00022448"/>
    </source>
</evidence>
<organism evidence="11 12">
    <name type="scientific">Olpidium bornovanus</name>
    <dbReference type="NCBI Taxonomy" id="278681"/>
    <lineage>
        <taxon>Eukaryota</taxon>
        <taxon>Fungi</taxon>
        <taxon>Fungi incertae sedis</taxon>
        <taxon>Olpidiomycota</taxon>
        <taxon>Olpidiomycotina</taxon>
        <taxon>Olpidiomycetes</taxon>
        <taxon>Olpidiales</taxon>
        <taxon>Olpidiaceae</taxon>
        <taxon>Olpidium</taxon>
    </lineage>
</organism>
<evidence type="ECO:0000256" key="2">
    <source>
        <dbReference type="ARBA" id="ARBA00006375"/>
    </source>
</evidence>
<dbReference type="Pfam" id="PF00153">
    <property type="entry name" value="Mito_carr"/>
    <property type="match status" value="3"/>
</dbReference>
<dbReference type="OrthoDB" id="44467at2759"/>
<dbReference type="Proteomes" id="UP000673691">
    <property type="component" value="Unassembled WGS sequence"/>
</dbReference>
<comment type="similarity">
    <text evidence="2 10">Belongs to the mitochondrial carrier (TC 2.A.29) family.</text>
</comment>
<dbReference type="InterPro" id="IPR023395">
    <property type="entry name" value="MCP_dom_sf"/>
</dbReference>
<keyword evidence="12" id="KW-1185">Reference proteome</keyword>
<evidence type="ECO:0000313" key="11">
    <source>
        <dbReference type="EMBL" id="KAG5462677.1"/>
    </source>
</evidence>
<evidence type="ECO:0000256" key="9">
    <source>
        <dbReference type="PROSITE-ProRule" id="PRU00282"/>
    </source>
</evidence>
<accession>A0A8H8A0L7</accession>
<keyword evidence="3 10" id="KW-0813">Transport</keyword>
<feature type="repeat" description="Solcar" evidence="9">
    <location>
        <begin position="175"/>
        <end position="261"/>
    </location>
</feature>
<evidence type="ECO:0000256" key="6">
    <source>
        <dbReference type="ARBA" id="ARBA00022989"/>
    </source>
</evidence>
<dbReference type="EMBL" id="JAEFCI010001787">
    <property type="protein sequence ID" value="KAG5462677.1"/>
    <property type="molecule type" value="Genomic_DNA"/>
</dbReference>
<evidence type="ECO:0000256" key="4">
    <source>
        <dbReference type="ARBA" id="ARBA00022692"/>
    </source>
</evidence>
<dbReference type="InterPro" id="IPR049563">
    <property type="entry name" value="TXTP-like"/>
</dbReference>
<gene>
    <name evidence="11" type="ORF">BJ554DRAFT_4098</name>
</gene>
<sequence length="275" mass="30410">WDCARATVQRQGLGGLYKGLSALVIGTSSKAAVRFVAFEQIKNQLADSDGNITSFKTMLGVDCAYRFIRKSPRTKLIHDQSRATPRYNGLVHGKPVMGIVVFHPTLSRTVPSQRVYTDLGVSSIVREEGIMGIYRGLFPVIMRQGANQSVRFSVYSTLKSHILSREGGAGRDAALPWYTTFGIGVVAGTAVVYTTMPLDVVKTRMQGLGAKQKYSNSFQCIWKIFREEGVFALWKGSTARLSRLVLSGGIVFLVYERTLQFLNELERPSARESSV</sequence>
<dbReference type="PANTHER" id="PTHR45788:SF4">
    <property type="entry name" value="TRICARBOXYLATE TRANSPORT PROTEIN, MITOCHONDRIAL"/>
    <property type="match status" value="1"/>
</dbReference>
<keyword evidence="7" id="KW-0496">Mitochondrion</keyword>
<reference evidence="11 12" key="1">
    <citation type="journal article" name="Sci. Rep.">
        <title>Genome-scale phylogenetic analyses confirm Olpidium as the closest living zoosporic fungus to the non-flagellated, terrestrial fungi.</title>
        <authorList>
            <person name="Chang Y."/>
            <person name="Rochon D."/>
            <person name="Sekimoto S."/>
            <person name="Wang Y."/>
            <person name="Chovatia M."/>
            <person name="Sandor L."/>
            <person name="Salamov A."/>
            <person name="Grigoriev I.V."/>
            <person name="Stajich J.E."/>
            <person name="Spatafora J.W."/>
        </authorList>
    </citation>
    <scope>NUCLEOTIDE SEQUENCE [LARGE SCALE GENOMIC DNA]</scope>
    <source>
        <strain evidence="11">S191</strain>
    </source>
</reference>
<comment type="caution">
    <text evidence="11">The sequence shown here is derived from an EMBL/GenBank/DDBJ whole genome shotgun (WGS) entry which is preliminary data.</text>
</comment>
<dbReference type="GO" id="GO:0006843">
    <property type="term" value="P:mitochondrial citrate transmembrane transport"/>
    <property type="evidence" value="ECO:0007669"/>
    <property type="project" value="TreeGrafter"/>
</dbReference>
<evidence type="ECO:0000256" key="10">
    <source>
        <dbReference type="RuleBase" id="RU000488"/>
    </source>
</evidence>
<name>A0A8H8A0L7_9FUNG</name>
<protein>
    <submittedName>
        <fullName evidence="11">Mitochondrial tricarboxylate transporter</fullName>
    </submittedName>
</protein>
<feature type="non-terminal residue" evidence="11">
    <location>
        <position position="1"/>
    </location>
</feature>
<keyword evidence="8 9" id="KW-0472">Membrane</keyword>
<feature type="repeat" description="Solcar" evidence="9">
    <location>
        <begin position="73"/>
        <end position="161"/>
    </location>
</feature>
<evidence type="ECO:0000313" key="12">
    <source>
        <dbReference type="Proteomes" id="UP000673691"/>
    </source>
</evidence>
<dbReference type="GO" id="GO:0071913">
    <property type="term" value="F:citrate secondary active transmembrane transporter activity"/>
    <property type="evidence" value="ECO:0007669"/>
    <property type="project" value="TreeGrafter"/>
</dbReference>
<evidence type="ECO:0000256" key="7">
    <source>
        <dbReference type="ARBA" id="ARBA00023128"/>
    </source>
</evidence>
<evidence type="ECO:0000256" key="5">
    <source>
        <dbReference type="ARBA" id="ARBA00022737"/>
    </source>
</evidence>
<keyword evidence="6" id="KW-1133">Transmembrane helix</keyword>
<keyword evidence="5" id="KW-0677">Repeat</keyword>
<dbReference type="Gene3D" id="1.50.40.10">
    <property type="entry name" value="Mitochondrial carrier domain"/>
    <property type="match status" value="2"/>
</dbReference>
<dbReference type="PANTHER" id="PTHR45788">
    <property type="entry name" value="SUCCINATE/FUMARATE MITOCHONDRIAL TRANSPORTER-RELATED"/>
    <property type="match status" value="1"/>
</dbReference>
<dbReference type="SUPFAM" id="SSF103506">
    <property type="entry name" value="Mitochondrial carrier"/>
    <property type="match status" value="1"/>
</dbReference>